<feature type="transmembrane region" description="Helical" evidence="1">
    <location>
        <begin position="12"/>
        <end position="29"/>
    </location>
</feature>
<accession>A0ABU9N560</accession>
<dbReference type="Proteomes" id="UP001460072">
    <property type="component" value="Unassembled WGS sequence"/>
</dbReference>
<keyword evidence="1" id="KW-0472">Membrane</keyword>
<proteinExistence type="predicted"/>
<evidence type="ECO:0000313" key="3">
    <source>
        <dbReference type="Proteomes" id="UP001460072"/>
    </source>
</evidence>
<feature type="transmembrane region" description="Helical" evidence="1">
    <location>
        <begin position="73"/>
        <end position="90"/>
    </location>
</feature>
<dbReference type="EMBL" id="JBCGDO010000011">
    <property type="protein sequence ID" value="MEM0542844.1"/>
    <property type="molecule type" value="Genomic_DNA"/>
</dbReference>
<organism evidence="2 3">
    <name type="scientific">Flavobacterium aureirubrum</name>
    <dbReference type="NCBI Taxonomy" id="3133147"/>
    <lineage>
        <taxon>Bacteria</taxon>
        <taxon>Pseudomonadati</taxon>
        <taxon>Bacteroidota</taxon>
        <taxon>Flavobacteriia</taxon>
        <taxon>Flavobacteriales</taxon>
        <taxon>Flavobacteriaceae</taxon>
        <taxon>Flavobacterium</taxon>
    </lineage>
</organism>
<evidence type="ECO:0000313" key="2">
    <source>
        <dbReference type="EMBL" id="MEM0542844.1"/>
    </source>
</evidence>
<name>A0ABU9N560_9FLAO</name>
<evidence type="ECO:0000256" key="1">
    <source>
        <dbReference type="SAM" id="Phobius"/>
    </source>
</evidence>
<dbReference type="RefSeq" id="WP_342696047.1">
    <property type="nucleotide sequence ID" value="NZ_JBCGDO010000011.1"/>
</dbReference>
<keyword evidence="3" id="KW-1185">Reference proteome</keyword>
<keyword evidence="1" id="KW-1133">Transmembrane helix</keyword>
<reference evidence="2 3" key="1">
    <citation type="submission" date="2024-03" db="EMBL/GenBank/DDBJ databases">
        <title>Two novel species of the genus Flavobacterium exhibiting potentially degradation of complex polysaccharides.</title>
        <authorList>
            <person name="Lian X."/>
        </authorList>
    </citation>
    <scope>NUCLEOTIDE SEQUENCE [LARGE SCALE GENOMIC DNA]</scope>
    <source>
        <strain evidence="3">j3</strain>
    </source>
</reference>
<sequence>MITIRQEEKALKGLGLFTLLLFVPLNVFILKDDVIRIMMILPLMVVFTILYYRKYARDKKEGKNLLKYKSLSFFMIISLLVFLTFLFYPMS</sequence>
<protein>
    <submittedName>
        <fullName evidence="2">Uncharacterized protein</fullName>
    </submittedName>
</protein>
<keyword evidence="1" id="KW-0812">Transmembrane</keyword>
<comment type="caution">
    <text evidence="2">The sequence shown here is derived from an EMBL/GenBank/DDBJ whole genome shotgun (WGS) entry which is preliminary data.</text>
</comment>
<feature type="transmembrane region" description="Helical" evidence="1">
    <location>
        <begin position="35"/>
        <end position="52"/>
    </location>
</feature>
<gene>
    <name evidence="2" type="ORF">WFZ85_09445</name>
</gene>